<keyword evidence="2" id="KW-1185">Reference proteome</keyword>
<comment type="caution">
    <text evidence="1">The sequence shown here is derived from an EMBL/GenBank/DDBJ whole genome shotgun (WGS) entry which is preliminary data.</text>
</comment>
<dbReference type="EMBL" id="CM056793">
    <property type="protein sequence ID" value="KAJ8715226.1"/>
    <property type="molecule type" value="Genomic_DNA"/>
</dbReference>
<evidence type="ECO:0000313" key="2">
    <source>
        <dbReference type="Proteomes" id="UP001231649"/>
    </source>
</evidence>
<accession>A0ACC2QFK7</accession>
<protein>
    <submittedName>
        <fullName evidence="1">Uncharacterized protein</fullName>
    </submittedName>
</protein>
<dbReference type="Proteomes" id="UP001231649">
    <property type="component" value="Chromosome 17"/>
</dbReference>
<organism evidence="1 2">
    <name type="scientific">Mythimna loreyi</name>
    <dbReference type="NCBI Taxonomy" id="667449"/>
    <lineage>
        <taxon>Eukaryota</taxon>
        <taxon>Metazoa</taxon>
        <taxon>Ecdysozoa</taxon>
        <taxon>Arthropoda</taxon>
        <taxon>Hexapoda</taxon>
        <taxon>Insecta</taxon>
        <taxon>Pterygota</taxon>
        <taxon>Neoptera</taxon>
        <taxon>Endopterygota</taxon>
        <taxon>Lepidoptera</taxon>
        <taxon>Glossata</taxon>
        <taxon>Ditrysia</taxon>
        <taxon>Noctuoidea</taxon>
        <taxon>Noctuidae</taxon>
        <taxon>Noctuinae</taxon>
        <taxon>Hadenini</taxon>
        <taxon>Mythimna</taxon>
    </lineage>
</organism>
<reference evidence="1" key="1">
    <citation type="submission" date="2023-03" db="EMBL/GenBank/DDBJ databases">
        <title>Chromosome-level genomes of two armyworms, Mythimna separata and Mythimna loreyi, provide insights into the biosynthesis and reception of sex pheromones.</title>
        <authorList>
            <person name="Zhao H."/>
        </authorList>
    </citation>
    <scope>NUCLEOTIDE SEQUENCE</scope>
    <source>
        <strain evidence="1">BeijingLab</strain>
    </source>
</reference>
<evidence type="ECO:0000313" key="1">
    <source>
        <dbReference type="EMBL" id="KAJ8715226.1"/>
    </source>
</evidence>
<name>A0ACC2QFK7_9NEOP</name>
<sequence>MESYFNDLEIEEKLLNNSLLFSSIRKNKTPEDKIKKIKKYLDRGADINATDANDKNNTPLHVAVLKEEPEVVRFLLNQGAHVDIKNSENKTASNIAGLLHKSSKKKEDIVTLLMPFVENKLIKASGQQGQLTKKGHLRSIEIIEDSKTFQPVAYDIQNQIQSPVENNSSSVPITKHEQSKSKHQLLDKTMKKIDANKLFFYKKRKGTSGLSGQLYESKLLTLILFRALYVYKVQNFLLATNVENMGAFDDIVFRFLSSEGNKPKIMFIQAKHKENPTKDKFTVEEVLKFNGDFSIHKYLESYIKISQMFVHENCDELFRGEFKNMDCEFIIYTSATENFSQMKAINQTEGKHFINTSEGKMFQFDYDDQDIECLMQTVAKSRAALLAKRLSKFIFQNNYNNMMTDDLLKTYHVFLARYILEIEIKDGESQNNFHHARFRESLFTSDDELLIAFKNSICQELKKYICCEEQTEVENALISSSFEVPVDFGNLNFCFNESEKEIEEKLEYLCFKFQQLFANAKVTENIVMKVDDNMVGPNKILQSSDLEVLGGLVGNLFVYDDETKALKFNPDVYSLFDHNLKLLERLKSNVFTGLDVSKCRFDFNVYGFPRLSLVLDENDRSFIELFLNALIFYTNQAKEDEVEKILKREIDKYYVGSKQSHNDILFRVKSDAIFLKVHNRIQKWWQQPTNAPYLTESCEYFFDAQQSFLNSPLLNILNFTYIKTIKNALPAVKFKNSATEIFNLCFSTGSAKILTIITEENSLSSIKLIQYLEAQKINDYTFIDLDYVENGNYFVDIKCDLKDSDINTLIVVCKNLDLVAEINLMISNFQGKVMIICNRQLADLINKISTEDIVEIVDSQTGFDDLTDATSKTLLEDRFIVFQGEKVPLSILFEDKSYHLINSNVLYKIIINNNIAIGKCFNNPAFDEMSDVYINVNICRYITLDSNVHKDDSINILEYNELEADFVPDTRDIILIANKDEEFAEFINKHEKCNVHWFISDKELLIWQKSRGKLMSICKHIIRNWVGVGDAYVWRPVTLKDLSEKVVIISAEPGIGKSFLLTGLAINTKNKYPALWISKINLLEYTEELKRLKEQKVNIDINETVHFLFRVIGLEAKKERKTDFDSMIDDISVVDDNIRFNKDIGEMNLSGSSRFEIELFVHCYNNDRVALLFDGFDEICPDFTNEFLQLVNILKMSKVVHLWITSRLYNVLHHLENTLDTFSFVIEPLHRDEQIYFIQKLVLRKFDWKVLDKYHRHGVWSYYQQVTAAFGEDCIEFLRAPLHLLMITELYQDDLFNVAFDPRDVNLCEVYESFLDVKFYKIRFGEKKPLLCINDPDIRILIDNERAEFFHNHKIMGYYVIFGQSDDEQFLNSHDIDKIYDYIDRIKGGEEKTGIIEQIIGNKPKFFHYTFAEYFAAEFLYDKMKSVDCRSVWMFLINLFLQSEGYGTIRFFNAKLEDPEEVFNEIYNIDLREMFKTLFLDHQKFSKLLFNVIDNEFENIAIILLRFVKGMLTKKNLNDFIKVLTRYSYGGECIMCRVVTRSPKNIFNFIIELIRSVDNKRTIDLFYCTNLPNCNLLANNRGLRDSFKMVVGLLYVVLYDLTASELVELYCQSIIFTDPNDIAIQNEMKIIHLLIIQWLDGRILSWFEKTLKKLNRDQLMIILRARDYKNRTAAHFAALQRSSDFFSKLEPFLDTNQFREICMAQDNTERTPIDWFEESEEIS</sequence>
<gene>
    <name evidence="1" type="ORF">PYW08_005207</name>
</gene>
<proteinExistence type="predicted"/>